<evidence type="ECO:0000313" key="1">
    <source>
        <dbReference type="Ensembl" id="ENSSORP00005017634.1"/>
    </source>
</evidence>
<organism evidence="1 2">
    <name type="scientific">Sphaeramia orbicularis</name>
    <name type="common">orbiculate cardinalfish</name>
    <dbReference type="NCBI Taxonomy" id="375764"/>
    <lineage>
        <taxon>Eukaryota</taxon>
        <taxon>Metazoa</taxon>
        <taxon>Chordata</taxon>
        <taxon>Craniata</taxon>
        <taxon>Vertebrata</taxon>
        <taxon>Euteleostomi</taxon>
        <taxon>Actinopterygii</taxon>
        <taxon>Neopterygii</taxon>
        <taxon>Teleostei</taxon>
        <taxon>Neoteleostei</taxon>
        <taxon>Acanthomorphata</taxon>
        <taxon>Gobiaria</taxon>
        <taxon>Kurtiformes</taxon>
        <taxon>Apogonoidei</taxon>
        <taxon>Apogonidae</taxon>
        <taxon>Apogoninae</taxon>
        <taxon>Sphaeramia</taxon>
    </lineage>
</organism>
<evidence type="ECO:0000313" key="2">
    <source>
        <dbReference type="Proteomes" id="UP000472271"/>
    </source>
</evidence>
<dbReference type="AlphaFoldDB" id="A0A672ZLG1"/>
<proteinExistence type="predicted"/>
<name>A0A672ZLG1_9TELE</name>
<reference evidence="1" key="3">
    <citation type="submission" date="2025-09" db="UniProtKB">
        <authorList>
            <consortium name="Ensembl"/>
        </authorList>
    </citation>
    <scope>IDENTIFICATION</scope>
</reference>
<protein>
    <submittedName>
        <fullName evidence="1">Uncharacterized protein</fullName>
    </submittedName>
</protein>
<dbReference type="Proteomes" id="UP000472271">
    <property type="component" value="Chromosome 6"/>
</dbReference>
<reference evidence="1" key="1">
    <citation type="submission" date="2019-06" db="EMBL/GenBank/DDBJ databases">
        <authorList>
            <consortium name="Wellcome Sanger Institute Data Sharing"/>
        </authorList>
    </citation>
    <scope>NUCLEOTIDE SEQUENCE [LARGE SCALE GENOMIC DNA]</scope>
</reference>
<reference evidence="1" key="2">
    <citation type="submission" date="2025-08" db="UniProtKB">
        <authorList>
            <consortium name="Ensembl"/>
        </authorList>
    </citation>
    <scope>IDENTIFICATION</scope>
</reference>
<dbReference type="InParanoid" id="A0A672ZLG1"/>
<keyword evidence="2" id="KW-1185">Reference proteome</keyword>
<accession>A0A672ZLG1</accession>
<sequence>MAVADSGVKPLQNAMKMAKVAIQLDAGNKHKVRKDDEAVRL</sequence>
<dbReference type="Ensembl" id="ENSSORT00005018154.1">
    <property type="protein sequence ID" value="ENSSORP00005017634.1"/>
    <property type="gene ID" value="ENSSORG00005008786.1"/>
</dbReference>